<dbReference type="AlphaFoldDB" id="A0AAV1ZPK1"/>
<name>A0AAV1ZPK1_9ARAC</name>
<gene>
    <name evidence="1" type="ORF">LARSCL_LOCUS6994</name>
</gene>
<keyword evidence="2" id="KW-1185">Reference proteome</keyword>
<evidence type="ECO:0000313" key="2">
    <source>
        <dbReference type="Proteomes" id="UP001497382"/>
    </source>
</evidence>
<dbReference type="EMBL" id="CAXIEN010000069">
    <property type="protein sequence ID" value="CAL1273612.1"/>
    <property type="molecule type" value="Genomic_DNA"/>
</dbReference>
<dbReference type="Proteomes" id="UP001497382">
    <property type="component" value="Unassembled WGS sequence"/>
</dbReference>
<comment type="caution">
    <text evidence="1">The sequence shown here is derived from an EMBL/GenBank/DDBJ whole genome shotgun (WGS) entry which is preliminary data.</text>
</comment>
<organism evidence="1 2">
    <name type="scientific">Larinioides sclopetarius</name>
    <dbReference type="NCBI Taxonomy" id="280406"/>
    <lineage>
        <taxon>Eukaryota</taxon>
        <taxon>Metazoa</taxon>
        <taxon>Ecdysozoa</taxon>
        <taxon>Arthropoda</taxon>
        <taxon>Chelicerata</taxon>
        <taxon>Arachnida</taxon>
        <taxon>Araneae</taxon>
        <taxon>Araneomorphae</taxon>
        <taxon>Entelegynae</taxon>
        <taxon>Araneoidea</taxon>
        <taxon>Araneidae</taxon>
        <taxon>Larinioides</taxon>
    </lineage>
</organism>
<reference evidence="1 2" key="1">
    <citation type="submission" date="2024-04" db="EMBL/GenBank/DDBJ databases">
        <authorList>
            <person name="Rising A."/>
            <person name="Reimegard J."/>
            <person name="Sonavane S."/>
            <person name="Akerstrom W."/>
            <person name="Nylinder S."/>
            <person name="Hedman E."/>
            <person name="Kallberg Y."/>
        </authorList>
    </citation>
    <scope>NUCLEOTIDE SEQUENCE [LARGE SCALE GENOMIC DNA]</scope>
</reference>
<proteinExistence type="predicted"/>
<protein>
    <submittedName>
        <fullName evidence="1">Uncharacterized protein</fullName>
    </submittedName>
</protein>
<evidence type="ECO:0000313" key="1">
    <source>
        <dbReference type="EMBL" id="CAL1273612.1"/>
    </source>
</evidence>
<accession>A0AAV1ZPK1</accession>
<sequence>MGVEINNQAPIADTEDGKTTWDTLKANFELYSRARLASLVEYFFSSSLISTKKRLEYTARKQRRIINRQKKLDSKCLPF</sequence>